<dbReference type="InterPro" id="IPR028082">
    <property type="entry name" value="Peripla_BP_I"/>
</dbReference>
<keyword evidence="2 6" id="KW-0238">DNA-binding</keyword>
<dbReference type="GO" id="GO:0000976">
    <property type="term" value="F:transcription cis-regulatory region binding"/>
    <property type="evidence" value="ECO:0007669"/>
    <property type="project" value="TreeGrafter"/>
</dbReference>
<dbReference type="SUPFAM" id="SSF47413">
    <property type="entry name" value="lambda repressor-like DNA-binding domains"/>
    <property type="match status" value="1"/>
</dbReference>
<evidence type="ECO:0000259" key="5">
    <source>
        <dbReference type="PROSITE" id="PS50932"/>
    </source>
</evidence>
<accession>A0A4R5VFY9</accession>
<comment type="caution">
    <text evidence="6">The sequence shown here is derived from an EMBL/GenBank/DDBJ whole genome shotgun (WGS) entry which is preliminary data.</text>
</comment>
<dbReference type="CDD" id="cd01392">
    <property type="entry name" value="HTH_LacI"/>
    <property type="match status" value="1"/>
</dbReference>
<feature type="region of interest" description="Disordered" evidence="4">
    <location>
        <begin position="1"/>
        <end position="41"/>
    </location>
</feature>
<feature type="domain" description="HTH lacI-type" evidence="5">
    <location>
        <begin position="40"/>
        <end position="94"/>
    </location>
</feature>
<dbReference type="Pfam" id="PF13377">
    <property type="entry name" value="Peripla_BP_3"/>
    <property type="match status" value="1"/>
</dbReference>
<dbReference type="PROSITE" id="PS00356">
    <property type="entry name" value="HTH_LACI_1"/>
    <property type="match status" value="1"/>
</dbReference>
<dbReference type="EMBL" id="SMUV01000054">
    <property type="protein sequence ID" value="TDK50687.1"/>
    <property type="molecule type" value="Genomic_DNA"/>
</dbReference>
<evidence type="ECO:0000256" key="4">
    <source>
        <dbReference type="SAM" id="MobiDB-lite"/>
    </source>
</evidence>
<dbReference type="PANTHER" id="PTHR30146:SF33">
    <property type="entry name" value="TRANSCRIPTIONAL REGULATOR"/>
    <property type="match status" value="1"/>
</dbReference>
<evidence type="ECO:0000256" key="2">
    <source>
        <dbReference type="ARBA" id="ARBA00023125"/>
    </source>
</evidence>
<dbReference type="OrthoDB" id="7170131at2"/>
<dbReference type="InterPro" id="IPR000843">
    <property type="entry name" value="HTH_LacI"/>
</dbReference>
<dbReference type="Proteomes" id="UP000295301">
    <property type="component" value="Unassembled WGS sequence"/>
</dbReference>
<sequence>MNSVTRIPRPHPASMPPRTETRDRAAVTPTDRSHPAPRRVRMEEVARVAGVSPATVSRALKSPETVSERLRARVQEAAARLGYAPNRIAGSLAGARTPLVGVIVPSLTNSFFAATLDRMTTILEAEGYQLLIGQHAYDAAREERIATAFCSWNPSALVITGRDHTRGTVGLLSAAPCPVVEMWDHDDRPLDTGIGFSNREAGRLAGRYFAEQGFDKVAYVGAILGQDARARARSQGFAEQVRHLAGQDPLIADAKSRELGEGAAALRQILQRQPDTRAIAFSGDMLAVGAMFEAARMGLRIPQDLAILGYGDLDIAAHTNPPLSTIRPPHDEIGAAVARHILHRLAVPEAQSENVDLGVRLIRRLSA</sequence>
<dbReference type="PANTHER" id="PTHR30146">
    <property type="entry name" value="LACI-RELATED TRANSCRIPTIONAL REPRESSOR"/>
    <property type="match status" value="1"/>
</dbReference>
<evidence type="ECO:0000313" key="7">
    <source>
        <dbReference type="Proteomes" id="UP000295301"/>
    </source>
</evidence>
<dbReference type="Gene3D" id="1.10.260.40">
    <property type="entry name" value="lambda repressor-like DNA-binding domains"/>
    <property type="match status" value="1"/>
</dbReference>
<dbReference type="CDD" id="cd01575">
    <property type="entry name" value="PBP1_GntR"/>
    <property type="match status" value="1"/>
</dbReference>
<dbReference type="GO" id="GO:0003700">
    <property type="term" value="F:DNA-binding transcription factor activity"/>
    <property type="evidence" value="ECO:0007669"/>
    <property type="project" value="TreeGrafter"/>
</dbReference>
<dbReference type="PROSITE" id="PS50932">
    <property type="entry name" value="HTH_LACI_2"/>
    <property type="match status" value="1"/>
</dbReference>
<keyword evidence="3" id="KW-0804">Transcription</keyword>
<evidence type="ECO:0000313" key="6">
    <source>
        <dbReference type="EMBL" id="TDK50687.1"/>
    </source>
</evidence>
<keyword evidence="1" id="KW-0805">Transcription regulation</keyword>
<dbReference type="AlphaFoldDB" id="A0A4R5VFY9"/>
<evidence type="ECO:0000256" key="3">
    <source>
        <dbReference type="ARBA" id="ARBA00023163"/>
    </source>
</evidence>
<proteinExistence type="predicted"/>
<evidence type="ECO:0000256" key="1">
    <source>
        <dbReference type="ARBA" id="ARBA00023015"/>
    </source>
</evidence>
<dbReference type="InterPro" id="IPR010982">
    <property type="entry name" value="Lambda_DNA-bd_dom_sf"/>
</dbReference>
<keyword evidence="7" id="KW-1185">Reference proteome</keyword>
<reference evidence="6 7" key="1">
    <citation type="submission" date="2019-03" db="EMBL/GenBank/DDBJ databases">
        <title>Ruegeria lutea sp. nov., a novel strain, isolated from marine sediment, the Masan Bay, South Korea.</title>
        <authorList>
            <person name="Kim J."/>
            <person name="Kim D.-Y."/>
            <person name="Lee S.-S."/>
        </authorList>
    </citation>
    <scope>NUCLEOTIDE SEQUENCE [LARGE SCALE GENOMIC DNA]</scope>
    <source>
        <strain evidence="6 7">318-1</strain>
    </source>
</reference>
<dbReference type="SMART" id="SM00354">
    <property type="entry name" value="HTH_LACI"/>
    <property type="match status" value="1"/>
</dbReference>
<dbReference type="Pfam" id="PF00356">
    <property type="entry name" value="LacI"/>
    <property type="match status" value="1"/>
</dbReference>
<protein>
    <submittedName>
        <fullName evidence="6">LacI family DNA-binding transcriptional regulator</fullName>
    </submittedName>
</protein>
<dbReference type="SUPFAM" id="SSF53822">
    <property type="entry name" value="Periplasmic binding protein-like I"/>
    <property type="match status" value="1"/>
</dbReference>
<organism evidence="6 7">
    <name type="scientific">Antarcticimicrobium luteum</name>
    <dbReference type="NCBI Taxonomy" id="2547397"/>
    <lineage>
        <taxon>Bacteria</taxon>
        <taxon>Pseudomonadati</taxon>
        <taxon>Pseudomonadota</taxon>
        <taxon>Alphaproteobacteria</taxon>
        <taxon>Rhodobacterales</taxon>
        <taxon>Paracoccaceae</taxon>
        <taxon>Antarcticimicrobium</taxon>
    </lineage>
</organism>
<dbReference type="InterPro" id="IPR046335">
    <property type="entry name" value="LacI/GalR-like_sensor"/>
</dbReference>
<dbReference type="Gene3D" id="3.40.50.2300">
    <property type="match status" value="2"/>
</dbReference>
<name>A0A4R5VFY9_9RHOB</name>
<gene>
    <name evidence="6" type="ORF">E1832_05680</name>
</gene>